<dbReference type="AlphaFoldDB" id="A0AAE1FQ69"/>
<keyword evidence="2" id="KW-1185">Reference proteome</keyword>
<evidence type="ECO:0000313" key="2">
    <source>
        <dbReference type="Proteomes" id="UP001286313"/>
    </source>
</evidence>
<sequence length="124" mass="13606">MDIGELKKTLTDEIVEGLATLNRILTAEIGSLTAAVENVSVRLTDLKYKSSKQEVSYANVLCENIEKNKSETLKGTTKVIDQGKAKIVRDQQVLVVKPTSETMGSISPHISKKIENALDSVQYL</sequence>
<gene>
    <name evidence="1" type="ORF">Pcinc_016954</name>
</gene>
<comment type="caution">
    <text evidence="1">The sequence shown here is derived from an EMBL/GenBank/DDBJ whole genome shotgun (WGS) entry which is preliminary data.</text>
</comment>
<proteinExistence type="predicted"/>
<protein>
    <submittedName>
        <fullName evidence="1">Uncharacterized protein</fullName>
    </submittedName>
</protein>
<organism evidence="1 2">
    <name type="scientific">Petrolisthes cinctipes</name>
    <name type="common">Flat porcelain crab</name>
    <dbReference type="NCBI Taxonomy" id="88211"/>
    <lineage>
        <taxon>Eukaryota</taxon>
        <taxon>Metazoa</taxon>
        <taxon>Ecdysozoa</taxon>
        <taxon>Arthropoda</taxon>
        <taxon>Crustacea</taxon>
        <taxon>Multicrustacea</taxon>
        <taxon>Malacostraca</taxon>
        <taxon>Eumalacostraca</taxon>
        <taxon>Eucarida</taxon>
        <taxon>Decapoda</taxon>
        <taxon>Pleocyemata</taxon>
        <taxon>Anomura</taxon>
        <taxon>Galatheoidea</taxon>
        <taxon>Porcellanidae</taxon>
        <taxon>Petrolisthes</taxon>
    </lineage>
</organism>
<dbReference type="Proteomes" id="UP001286313">
    <property type="component" value="Unassembled WGS sequence"/>
</dbReference>
<accession>A0AAE1FQ69</accession>
<dbReference type="EMBL" id="JAWQEG010001559">
    <property type="protein sequence ID" value="KAK3878370.1"/>
    <property type="molecule type" value="Genomic_DNA"/>
</dbReference>
<name>A0AAE1FQ69_PETCI</name>
<reference evidence="1" key="1">
    <citation type="submission" date="2023-10" db="EMBL/GenBank/DDBJ databases">
        <title>Genome assemblies of two species of porcelain crab, Petrolisthes cinctipes and Petrolisthes manimaculis (Anomura: Porcellanidae).</title>
        <authorList>
            <person name="Angst P."/>
        </authorList>
    </citation>
    <scope>NUCLEOTIDE SEQUENCE</scope>
    <source>
        <strain evidence="1">PB745_01</strain>
        <tissue evidence="1">Gill</tissue>
    </source>
</reference>
<evidence type="ECO:0000313" key="1">
    <source>
        <dbReference type="EMBL" id="KAK3878370.1"/>
    </source>
</evidence>